<evidence type="ECO:0000256" key="3">
    <source>
        <dbReference type="ARBA" id="ARBA00022964"/>
    </source>
</evidence>
<evidence type="ECO:0000256" key="4">
    <source>
        <dbReference type="ARBA" id="ARBA00023002"/>
    </source>
</evidence>
<dbReference type="EMBL" id="SRXW01000001">
    <property type="protein sequence ID" value="TGY89704.1"/>
    <property type="molecule type" value="Genomic_DNA"/>
</dbReference>
<accession>A0A4S2H2E9</accession>
<reference evidence="7 8" key="1">
    <citation type="journal article" date="2017" name="Int. J. Syst. Evol. Microbiol.">
        <title>Marinicauda algicola sp. nov., isolated from a marine red alga Rhodosorus marinus.</title>
        <authorList>
            <person name="Jeong S.E."/>
            <person name="Jeon S.H."/>
            <person name="Chun B.H."/>
            <person name="Kim D.W."/>
            <person name="Jeon C.O."/>
        </authorList>
    </citation>
    <scope>NUCLEOTIDE SEQUENCE [LARGE SCALE GENOMIC DNA]</scope>
    <source>
        <strain evidence="7 8">JCM 31718</strain>
    </source>
</reference>
<feature type="domain" description="TauD/TfdA-like" evidence="6">
    <location>
        <begin position="5"/>
        <end position="275"/>
    </location>
</feature>
<dbReference type="PANTHER" id="PTHR30468">
    <property type="entry name" value="ALPHA-KETOGLUTARATE-DEPENDENT SULFONATE DIOXYGENASE"/>
    <property type="match status" value="1"/>
</dbReference>
<comment type="caution">
    <text evidence="7">The sequence shown here is derived from an EMBL/GenBank/DDBJ whole genome shotgun (WGS) entry which is preliminary data.</text>
</comment>
<dbReference type="InterPro" id="IPR051323">
    <property type="entry name" value="AtsK-like"/>
</dbReference>
<dbReference type="GO" id="GO:0046872">
    <property type="term" value="F:metal ion binding"/>
    <property type="evidence" value="ECO:0007669"/>
    <property type="project" value="UniProtKB-KW"/>
</dbReference>
<evidence type="ECO:0000259" key="6">
    <source>
        <dbReference type="Pfam" id="PF02668"/>
    </source>
</evidence>
<name>A0A4S2H2E9_9PROT</name>
<dbReference type="GO" id="GO:0000908">
    <property type="term" value="F:taurine dioxygenase activity"/>
    <property type="evidence" value="ECO:0007669"/>
    <property type="project" value="TreeGrafter"/>
</dbReference>
<dbReference type="InterPro" id="IPR003819">
    <property type="entry name" value="TauD/TfdA-like"/>
</dbReference>
<evidence type="ECO:0000313" key="8">
    <source>
        <dbReference type="Proteomes" id="UP000308054"/>
    </source>
</evidence>
<dbReference type="RefSeq" id="WP_135994203.1">
    <property type="nucleotide sequence ID" value="NZ_CP071057.1"/>
</dbReference>
<evidence type="ECO:0000313" key="7">
    <source>
        <dbReference type="EMBL" id="TGY89704.1"/>
    </source>
</evidence>
<dbReference type="GO" id="GO:0006790">
    <property type="term" value="P:sulfur compound metabolic process"/>
    <property type="evidence" value="ECO:0007669"/>
    <property type="project" value="TreeGrafter"/>
</dbReference>
<keyword evidence="5" id="KW-0408">Iron</keyword>
<dbReference type="GO" id="GO:0005737">
    <property type="term" value="C:cytoplasm"/>
    <property type="evidence" value="ECO:0007669"/>
    <property type="project" value="TreeGrafter"/>
</dbReference>
<dbReference type="PANTHER" id="PTHR30468:SF1">
    <property type="entry name" value="ALPHA-KETOGLUTARATE-DEPENDENT SULFONATE DIOXYGENASE"/>
    <property type="match status" value="1"/>
</dbReference>
<protein>
    <submittedName>
        <fullName evidence="7">TauD/TfdA family dioxygenase</fullName>
    </submittedName>
</protein>
<gene>
    <name evidence="7" type="ORF">E5163_00760</name>
</gene>
<keyword evidence="2" id="KW-0479">Metal-binding</keyword>
<dbReference type="SUPFAM" id="SSF51197">
    <property type="entry name" value="Clavaminate synthase-like"/>
    <property type="match status" value="1"/>
</dbReference>
<dbReference type="Pfam" id="PF02668">
    <property type="entry name" value="TauD"/>
    <property type="match status" value="1"/>
</dbReference>
<keyword evidence="3 7" id="KW-0223">Dioxygenase</keyword>
<dbReference type="OrthoDB" id="7209371at2"/>
<dbReference type="InterPro" id="IPR042098">
    <property type="entry name" value="TauD-like_sf"/>
</dbReference>
<organism evidence="7 8">
    <name type="scientific">Marinicauda algicola</name>
    <dbReference type="NCBI Taxonomy" id="2029849"/>
    <lineage>
        <taxon>Bacteria</taxon>
        <taxon>Pseudomonadati</taxon>
        <taxon>Pseudomonadota</taxon>
        <taxon>Alphaproteobacteria</taxon>
        <taxon>Maricaulales</taxon>
        <taxon>Maricaulaceae</taxon>
        <taxon>Marinicauda</taxon>
    </lineage>
</organism>
<keyword evidence="8" id="KW-1185">Reference proteome</keyword>
<comment type="similarity">
    <text evidence="1">Belongs to the TfdA dioxygenase family.</text>
</comment>
<evidence type="ECO:0000256" key="1">
    <source>
        <dbReference type="ARBA" id="ARBA00005896"/>
    </source>
</evidence>
<dbReference type="Proteomes" id="UP000308054">
    <property type="component" value="Unassembled WGS sequence"/>
</dbReference>
<evidence type="ECO:0000256" key="5">
    <source>
        <dbReference type="ARBA" id="ARBA00023004"/>
    </source>
</evidence>
<evidence type="ECO:0000256" key="2">
    <source>
        <dbReference type="ARBA" id="ARBA00022723"/>
    </source>
</evidence>
<proteinExistence type="inferred from homology"/>
<dbReference type="Gene3D" id="3.60.130.10">
    <property type="entry name" value="Clavaminate synthase-like"/>
    <property type="match status" value="1"/>
</dbReference>
<keyword evidence="4" id="KW-0560">Oxidoreductase</keyword>
<sequence>MALDITPTGAALGAHVRGVDLSGALDAETVAAIRAAWLEHLVLAFPDQEMSHEALERFTEAFGGFGTDPFIAPLPDHPHIIELRRNADEKASVFAAAWHSDWSFQNPPPAGTVLHSKIVPPVGGDTLFCNGYLAYEALKPETKARIEGLKAIHSAALAYAPDGVYGKDDGPDRSMTIRPSEAARNEQAHPIVRVHPETGRKALFVNPGYVKGIEGMSPEEAFFLLIELYQTAHDERFVYRHKWEKNMLLMWDNRCTQHMATGGYDGHARLMHRTTIAETAGRA</sequence>
<dbReference type="AlphaFoldDB" id="A0A4S2H2E9"/>